<dbReference type="SUPFAM" id="SSF56219">
    <property type="entry name" value="DNase I-like"/>
    <property type="match status" value="1"/>
</dbReference>
<organism evidence="3 4">
    <name type="scientific">Sphaerimonospora thailandensis</name>
    <dbReference type="NCBI Taxonomy" id="795644"/>
    <lineage>
        <taxon>Bacteria</taxon>
        <taxon>Bacillati</taxon>
        <taxon>Actinomycetota</taxon>
        <taxon>Actinomycetes</taxon>
        <taxon>Streptosporangiales</taxon>
        <taxon>Streptosporangiaceae</taxon>
        <taxon>Sphaerimonospora</taxon>
    </lineage>
</organism>
<evidence type="ECO:0000313" key="3">
    <source>
        <dbReference type="EMBL" id="GIH73071.1"/>
    </source>
</evidence>
<accession>A0A8J3RF11</accession>
<keyword evidence="1" id="KW-0472">Membrane</keyword>
<feature type="transmembrane region" description="Helical" evidence="1">
    <location>
        <begin position="48"/>
        <end position="70"/>
    </location>
</feature>
<dbReference type="Proteomes" id="UP000610966">
    <property type="component" value="Unassembled WGS sequence"/>
</dbReference>
<dbReference type="GO" id="GO:0004519">
    <property type="term" value="F:endonuclease activity"/>
    <property type="evidence" value="ECO:0007669"/>
    <property type="project" value="UniProtKB-KW"/>
</dbReference>
<keyword evidence="3" id="KW-0255">Endonuclease</keyword>
<keyword evidence="4" id="KW-1185">Reference proteome</keyword>
<keyword evidence="3" id="KW-0540">Nuclease</keyword>
<keyword evidence="3" id="KW-0378">Hydrolase</keyword>
<feature type="transmembrane region" description="Helical" evidence="1">
    <location>
        <begin position="24"/>
        <end position="42"/>
    </location>
</feature>
<dbReference type="InterPro" id="IPR005135">
    <property type="entry name" value="Endo/exonuclease/phosphatase"/>
</dbReference>
<dbReference type="EMBL" id="BOOG01000071">
    <property type="protein sequence ID" value="GIH73071.1"/>
    <property type="molecule type" value="Genomic_DNA"/>
</dbReference>
<evidence type="ECO:0000256" key="1">
    <source>
        <dbReference type="SAM" id="Phobius"/>
    </source>
</evidence>
<evidence type="ECO:0000313" key="4">
    <source>
        <dbReference type="Proteomes" id="UP000610966"/>
    </source>
</evidence>
<feature type="transmembrane region" description="Helical" evidence="1">
    <location>
        <begin position="77"/>
        <end position="98"/>
    </location>
</feature>
<dbReference type="InterPro" id="IPR036691">
    <property type="entry name" value="Endo/exonu/phosph_ase_sf"/>
</dbReference>
<reference evidence="3" key="1">
    <citation type="submission" date="2021-01" db="EMBL/GenBank/DDBJ databases">
        <title>Whole genome shotgun sequence of Sphaerimonospora thailandensis NBRC 107569.</title>
        <authorList>
            <person name="Komaki H."/>
            <person name="Tamura T."/>
        </authorList>
    </citation>
    <scope>NUCLEOTIDE SEQUENCE</scope>
    <source>
        <strain evidence="3">NBRC 107569</strain>
    </source>
</reference>
<sequence>MTKVDVGGEIRTVQRRRMRMPAPLAWIVIMPFAAWAVIRLAGLERGMLMFQLISGTPYAAAGSLFALLVAAASRSRAAMSAALVTCALMAIIVLPRALPSAPTATGPTLRILTANLFYGQGDARTVVDLVRRLGADILNVQELTPEAVQALDAAGLGARLPYRRLEDAAGSSGSGIYSRHPLTRIPDFAPAGGHNMPRAALRLPGGRTVEVVDVHTLAPVRHNIAGWLADFPALPSAASSSATIRILAGDFNATLDHAALRAVIDRGYVDAADATGNGLRTTWPADRRHPPLITLDHVLFDERASAVRTSTHDVPGSDHRALFAELRLP</sequence>
<dbReference type="Gene3D" id="3.60.10.10">
    <property type="entry name" value="Endonuclease/exonuclease/phosphatase"/>
    <property type="match status" value="1"/>
</dbReference>
<keyword evidence="1" id="KW-0812">Transmembrane</keyword>
<name>A0A8J3RF11_9ACTN</name>
<dbReference type="RefSeq" id="WP_204018711.1">
    <property type="nucleotide sequence ID" value="NZ_BOOG01000071.1"/>
</dbReference>
<keyword evidence="1" id="KW-1133">Transmembrane helix</keyword>
<proteinExistence type="predicted"/>
<protein>
    <submittedName>
        <fullName evidence="3">Endonuclease</fullName>
    </submittedName>
</protein>
<comment type="caution">
    <text evidence="3">The sequence shown here is derived from an EMBL/GenBank/DDBJ whole genome shotgun (WGS) entry which is preliminary data.</text>
</comment>
<dbReference type="Pfam" id="PF03372">
    <property type="entry name" value="Exo_endo_phos"/>
    <property type="match status" value="1"/>
</dbReference>
<evidence type="ECO:0000259" key="2">
    <source>
        <dbReference type="Pfam" id="PF03372"/>
    </source>
</evidence>
<feature type="domain" description="Endonuclease/exonuclease/phosphatase" evidence="2">
    <location>
        <begin position="112"/>
        <end position="319"/>
    </location>
</feature>
<dbReference type="AlphaFoldDB" id="A0A8J3RF11"/>
<gene>
    <name evidence="3" type="ORF">Mth01_53240</name>
</gene>